<feature type="compositionally biased region" description="Low complexity" evidence="1">
    <location>
        <begin position="424"/>
        <end position="439"/>
    </location>
</feature>
<evidence type="ECO:0000256" key="1">
    <source>
        <dbReference type="SAM" id="MobiDB-lite"/>
    </source>
</evidence>
<accession>A0AAV0C6M8</accession>
<feature type="compositionally biased region" description="Pro residues" evidence="1">
    <location>
        <begin position="411"/>
        <end position="423"/>
    </location>
</feature>
<dbReference type="PANTHER" id="PTHR47481:SF42">
    <property type="entry name" value="RHO GTPASE-ACTIVATING PROTEIN GACK-LIKE"/>
    <property type="match status" value="1"/>
</dbReference>
<keyword evidence="4" id="KW-1185">Reference proteome</keyword>
<feature type="compositionally biased region" description="Basic residues" evidence="1">
    <location>
        <begin position="387"/>
        <end position="402"/>
    </location>
</feature>
<proteinExistence type="predicted"/>
<evidence type="ECO:0000313" key="4">
    <source>
        <dbReference type="Proteomes" id="UP001152523"/>
    </source>
</evidence>
<feature type="compositionally biased region" description="Polar residues" evidence="1">
    <location>
        <begin position="440"/>
        <end position="450"/>
    </location>
</feature>
<gene>
    <name evidence="2" type="ORF">CEPIT_LOCUS3306</name>
    <name evidence="3" type="ORF">CEPIT_LOCUS37262</name>
</gene>
<comment type="caution">
    <text evidence="2">The sequence shown here is derived from an EMBL/GenBank/DDBJ whole genome shotgun (WGS) entry which is preliminary data.</text>
</comment>
<dbReference type="PANTHER" id="PTHR47481">
    <property type="match status" value="1"/>
</dbReference>
<dbReference type="Proteomes" id="UP001152523">
    <property type="component" value="Unassembled WGS sequence"/>
</dbReference>
<dbReference type="Pfam" id="PF14223">
    <property type="entry name" value="Retrotran_gag_2"/>
    <property type="match status" value="1"/>
</dbReference>
<evidence type="ECO:0008006" key="5">
    <source>
        <dbReference type="Google" id="ProtNLM"/>
    </source>
</evidence>
<evidence type="ECO:0000313" key="2">
    <source>
        <dbReference type="EMBL" id="CAH9070104.1"/>
    </source>
</evidence>
<feature type="region of interest" description="Disordered" evidence="1">
    <location>
        <begin position="363"/>
        <end position="450"/>
    </location>
</feature>
<name>A0AAV0C6M8_9ASTE</name>
<reference evidence="2" key="1">
    <citation type="submission" date="2022-07" db="EMBL/GenBank/DDBJ databases">
        <authorList>
            <person name="Macas J."/>
            <person name="Novak P."/>
            <person name="Neumann P."/>
        </authorList>
    </citation>
    <scope>NUCLEOTIDE SEQUENCE</scope>
</reference>
<evidence type="ECO:0000313" key="3">
    <source>
        <dbReference type="EMBL" id="CAH9139008.1"/>
    </source>
</evidence>
<dbReference type="EMBL" id="CAMAPF010000017">
    <property type="protein sequence ID" value="CAH9070104.1"/>
    <property type="molecule type" value="Genomic_DNA"/>
</dbReference>
<sequence>MTSSSVSTAAAISAPSTAASTTLASDVLVSSEAPPAGSLTTSLPPEVLHPTFPSGGLVSGSSVDNQWVPPIFTWTPTPPTIRPSPVFHLEAQAESSTTAAARERFGGATLSGTPSLLMPHAINPIGRGQQNNSIPVSFSALAQGMTLGSAINQIVTTKLLKVEDYLPWRTQFESFLVANGVLGILDGSLPAPPLNTYDLYQAPIMNPEYYHWLKLDQTIRAWLFATLSREVLMEVHTLKNSTSIWQKLESRFMAASLARSMELKHQLSHTKKKASQSMEEYVRGIQTIADNLASINSPVSDSDLLHYTLYGLGPGYESLVGPLTLFPEGLTFDKLCTKLVHQEARLQYQQSLDLSIGAPAFSAQSSSEGAPAVAHAAGHQQQNRGGRGGRRGRGRGRGRGRYHQQPSIFGQPPPGYGQQPPAPGQHSQQFGQRPPFQQQHSSGRGQQYNNLMGQPGTVFCNSVASSFYTPALSTFCTNNVSAGFPSFENNFGSVPPPVVCQICHSPGHSAVSCSSRFLQSNTPALAVPTGESTPAVWYPDSGASAHMTANEGQNFGEGASSSFQ</sequence>
<dbReference type="EMBL" id="CAMAPF010001014">
    <property type="protein sequence ID" value="CAH9139008.1"/>
    <property type="molecule type" value="Genomic_DNA"/>
</dbReference>
<organism evidence="2 4">
    <name type="scientific">Cuscuta epithymum</name>
    <dbReference type="NCBI Taxonomy" id="186058"/>
    <lineage>
        <taxon>Eukaryota</taxon>
        <taxon>Viridiplantae</taxon>
        <taxon>Streptophyta</taxon>
        <taxon>Embryophyta</taxon>
        <taxon>Tracheophyta</taxon>
        <taxon>Spermatophyta</taxon>
        <taxon>Magnoliopsida</taxon>
        <taxon>eudicotyledons</taxon>
        <taxon>Gunneridae</taxon>
        <taxon>Pentapetalae</taxon>
        <taxon>asterids</taxon>
        <taxon>lamiids</taxon>
        <taxon>Solanales</taxon>
        <taxon>Convolvulaceae</taxon>
        <taxon>Cuscuteae</taxon>
        <taxon>Cuscuta</taxon>
        <taxon>Cuscuta subgen. Cuscuta</taxon>
    </lineage>
</organism>
<protein>
    <recommendedName>
        <fullName evidence="5">Gag protein</fullName>
    </recommendedName>
</protein>
<dbReference type="AlphaFoldDB" id="A0AAV0C6M8"/>